<dbReference type="AlphaFoldDB" id="W4MBA2"/>
<keyword evidence="3" id="KW-0347">Helicase</keyword>
<proteinExistence type="inferred from homology"/>
<dbReference type="Proteomes" id="UP000019140">
    <property type="component" value="Unassembled WGS sequence"/>
</dbReference>
<dbReference type="PROSITE" id="PS51192">
    <property type="entry name" value="HELICASE_ATP_BIND_1"/>
    <property type="match status" value="1"/>
</dbReference>
<dbReference type="Pfam" id="PF22590">
    <property type="entry name" value="Cas3-like_C_2"/>
    <property type="match status" value="1"/>
</dbReference>
<dbReference type="SMART" id="SM00487">
    <property type="entry name" value="DEXDc"/>
    <property type="match status" value="1"/>
</dbReference>
<evidence type="ECO:0000256" key="6">
    <source>
        <dbReference type="ARBA" id="ARBA00038437"/>
    </source>
</evidence>
<dbReference type="InterPro" id="IPR014001">
    <property type="entry name" value="Helicase_ATP-bd"/>
</dbReference>
<dbReference type="Gene3D" id="3.40.50.300">
    <property type="entry name" value="P-loop containing nucleotide triphosphate hydrolases"/>
    <property type="match status" value="2"/>
</dbReference>
<keyword evidence="9" id="KW-1185">Reference proteome</keyword>
<dbReference type="InterPro" id="IPR054712">
    <property type="entry name" value="Cas3-like_dom"/>
</dbReference>
<organism evidence="8 9">
    <name type="scientific">Candidatus Entotheonella gemina</name>
    <dbReference type="NCBI Taxonomy" id="1429439"/>
    <lineage>
        <taxon>Bacteria</taxon>
        <taxon>Pseudomonadati</taxon>
        <taxon>Nitrospinota/Tectimicrobiota group</taxon>
        <taxon>Candidatus Tectimicrobiota</taxon>
        <taxon>Candidatus Entotheonellia</taxon>
        <taxon>Candidatus Entotheonellales</taxon>
        <taxon>Candidatus Entotheonellaceae</taxon>
        <taxon>Candidatus Entotheonella</taxon>
    </lineage>
</organism>
<dbReference type="InterPro" id="IPR011545">
    <property type="entry name" value="DEAD/DEAH_box_helicase_dom"/>
</dbReference>
<sequence length="533" mass="60134">MTRIEFNDCFQYLTGNSPFHWQVRLFEEMIAGRIPDACDIPTGLGKTSVIAIWALALGDDLLKTSDVRRISLRLVYVVDRRVVVDQSTDEAETMIQKFQKALSDSESPLILKTMAHQYEQLSFTRSESLITLSSLRGQRADNREWCLDPSRPAVIVGTVDMIGSRLLFSGYGGVGRNHRSLQAGLLGQDALIVIDEAHLSPSFVSTIRSIKESVYHYHLLRPFDVMLLSATISSDVSRINERDSEIFSFDSTAENEEAKRRLYAEKELYWLSIDLADSATYQNRKPTAKQIRELIAKKIVEQALSYEGEGCSVIVFVSTVELVNEVTAVLANTLGKDSESRILKMTGEMRGAERDELATGEKFKRFLPYRDRQTQFVTYYLIATSCAEVGANLDADHGICDLSSLDSMIQRLGRINRFGKVKAAVTVVINKTNLETTDLNIKKHDMEENQLDKRYKDIQPLSIVQYYTWLTLHKLPKSTHGLDASPAALRGLPKEPRAYHAVPVVPYLDDARLDDWAMTSLQQAEYARPLVAY</sequence>
<comment type="similarity">
    <text evidence="6">Belongs to the DEAD box helicase family.</text>
</comment>
<dbReference type="NCBIfam" id="TIGR02621">
    <property type="entry name" value="cas3_GSU0051"/>
    <property type="match status" value="1"/>
</dbReference>
<evidence type="ECO:0000256" key="5">
    <source>
        <dbReference type="ARBA" id="ARBA00023118"/>
    </source>
</evidence>
<protein>
    <recommendedName>
        <fullName evidence="7">Helicase ATP-binding domain-containing protein</fullName>
    </recommendedName>
</protein>
<dbReference type="PANTHER" id="PTHR47959">
    <property type="entry name" value="ATP-DEPENDENT RNA HELICASE RHLE-RELATED"/>
    <property type="match status" value="1"/>
</dbReference>
<keyword evidence="1" id="KW-0547">Nucleotide-binding</keyword>
<keyword evidence="5" id="KW-0051">Antiviral defense</keyword>
<name>W4MBA2_9BACT</name>
<evidence type="ECO:0000259" key="7">
    <source>
        <dbReference type="PROSITE" id="PS51192"/>
    </source>
</evidence>
<dbReference type="GO" id="GO:0005829">
    <property type="term" value="C:cytosol"/>
    <property type="evidence" value="ECO:0007669"/>
    <property type="project" value="TreeGrafter"/>
</dbReference>
<dbReference type="EMBL" id="AZHX01000510">
    <property type="protein sequence ID" value="ETX07176.1"/>
    <property type="molecule type" value="Genomic_DNA"/>
</dbReference>
<evidence type="ECO:0000256" key="2">
    <source>
        <dbReference type="ARBA" id="ARBA00022801"/>
    </source>
</evidence>
<evidence type="ECO:0000313" key="8">
    <source>
        <dbReference type="EMBL" id="ETX07176.1"/>
    </source>
</evidence>
<accession>W4MBA2</accession>
<feature type="domain" description="Helicase ATP-binding" evidence="7">
    <location>
        <begin position="27"/>
        <end position="250"/>
    </location>
</feature>
<gene>
    <name evidence="8" type="ORF">ETSY2_12725</name>
</gene>
<dbReference type="GO" id="GO:0003724">
    <property type="term" value="F:RNA helicase activity"/>
    <property type="evidence" value="ECO:0007669"/>
    <property type="project" value="TreeGrafter"/>
</dbReference>
<keyword evidence="2" id="KW-0378">Hydrolase</keyword>
<evidence type="ECO:0000256" key="1">
    <source>
        <dbReference type="ARBA" id="ARBA00022741"/>
    </source>
</evidence>
<reference evidence="8 9" key="1">
    <citation type="journal article" date="2014" name="Nature">
        <title>An environmental bacterial taxon with a large and distinct metabolic repertoire.</title>
        <authorList>
            <person name="Wilson M.C."/>
            <person name="Mori T."/>
            <person name="Ruckert C."/>
            <person name="Uria A.R."/>
            <person name="Helf M.J."/>
            <person name="Takada K."/>
            <person name="Gernert C."/>
            <person name="Steffens U.A."/>
            <person name="Heycke N."/>
            <person name="Schmitt S."/>
            <person name="Rinke C."/>
            <person name="Helfrich E.J."/>
            <person name="Brachmann A.O."/>
            <person name="Gurgui C."/>
            <person name="Wakimoto T."/>
            <person name="Kracht M."/>
            <person name="Crusemann M."/>
            <person name="Hentschel U."/>
            <person name="Abe I."/>
            <person name="Matsunaga S."/>
            <person name="Kalinowski J."/>
            <person name="Takeyama H."/>
            <person name="Piel J."/>
        </authorList>
    </citation>
    <scope>NUCLEOTIDE SEQUENCE [LARGE SCALE GENOMIC DNA]</scope>
    <source>
        <strain evidence="9">TSY2</strain>
    </source>
</reference>
<dbReference type="InterPro" id="IPR001650">
    <property type="entry name" value="Helicase_C-like"/>
</dbReference>
<dbReference type="InterPro" id="IPR013444">
    <property type="entry name" value="Helicase_Cas3_CRISPR-ass_Anaes"/>
</dbReference>
<dbReference type="GO" id="GO:0051607">
    <property type="term" value="P:defense response to virus"/>
    <property type="evidence" value="ECO:0007669"/>
    <property type="project" value="UniProtKB-KW"/>
</dbReference>
<dbReference type="SUPFAM" id="SSF52540">
    <property type="entry name" value="P-loop containing nucleoside triphosphate hydrolases"/>
    <property type="match status" value="1"/>
</dbReference>
<dbReference type="GO" id="GO:0003676">
    <property type="term" value="F:nucleic acid binding"/>
    <property type="evidence" value="ECO:0007669"/>
    <property type="project" value="InterPro"/>
</dbReference>
<dbReference type="InterPro" id="IPR027417">
    <property type="entry name" value="P-loop_NTPase"/>
</dbReference>
<comment type="caution">
    <text evidence="8">The sequence shown here is derived from an EMBL/GenBank/DDBJ whole genome shotgun (WGS) entry which is preliminary data.</text>
</comment>
<dbReference type="Pfam" id="PF00270">
    <property type="entry name" value="DEAD"/>
    <property type="match status" value="1"/>
</dbReference>
<keyword evidence="4" id="KW-0067">ATP-binding</keyword>
<dbReference type="PATRIC" id="fig|1429439.4.peg.2177"/>
<dbReference type="InterPro" id="IPR050079">
    <property type="entry name" value="DEAD_box_RNA_helicase"/>
</dbReference>
<evidence type="ECO:0000313" key="9">
    <source>
        <dbReference type="Proteomes" id="UP000019140"/>
    </source>
</evidence>
<dbReference type="HOGENOM" id="CLU_578355_0_0_7"/>
<dbReference type="SMART" id="SM00490">
    <property type="entry name" value="HELICc"/>
    <property type="match status" value="1"/>
</dbReference>
<dbReference type="GO" id="GO:0016787">
    <property type="term" value="F:hydrolase activity"/>
    <property type="evidence" value="ECO:0007669"/>
    <property type="project" value="UniProtKB-KW"/>
</dbReference>
<evidence type="ECO:0000256" key="3">
    <source>
        <dbReference type="ARBA" id="ARBA00022806"/>
    </source>
</evidence>
<dbReference type="GO" id="GO:0005524">
    <property type="term" value="F:ATP binding"/>
    <property type="evidence" value="ECO:0007669"/>
    <property type="project" value="UniProtKB-KW"/>
</dbReference>
<evidence type="ECO:0000256" key="4">
    <source>
        <dbReference type="ARBA" id="ARBA00022840"/>
    </source>
</evidence>